<keyword evidence="2" id="KW-1185">Reference proteome</keyword>
<name>A0A4P6QX97_9CAUD</name>
<evidence type="ECO:0000313" key="2">
    <source>
        <dbReference type="Proteomes" id="UP000310300"/>
    </source>
</evidence>
<accession>A0A4P6QX97</accession>
<dbReference type="RefSeq" id="YP_009823297.1">
    <property type="nucleotide sequence ID" value="NC_048192.1"/>
</dbReference>
<dbReference type="InterPro" id="IPR006448">
    <property type="entry name" value="Phage_term_ssu_P27"/>
</dbReference>
<dbReference type="Proteomes" id="UP000310300">
    <property type="component" value="Segment"/>
</dbReference>
<dbReference type="EMBL" id="MK450538">
    <property type="protein sequence ID" value="QBJ05112.1"/>
    <property type="molecule type" value="Genomic_DNA"/>
</dbReference>
<protein>
    <submittedName>
        <fullName evidence="1">Terminase small subunit</fullName>
    </submittedName>
</protein>
<evidence type="ECO:0000313" key="1">
    <source>
        <dbReference type="EMBL" id="QBJ05112.1"/>
    </source>
</evidence>
<sequence length="115" mass="13296">MENVTKLNSEQLKTIDKTRDWLMQQVDVENLVEVEKVDRYCNLLKIFYYLDNDVYARGPVIEVGNGKQGFIKPNPALAEKNKINGSLLAIEKSFKLDKKLEQRRLEKAQKGPELT</sequence>
<proteinExistence type="predicted"/>
<dbReference type="KEGG" id="vg:55014867"/>
<dbReference type="GeneID" id="55014867"/>
<reference evidence="2" key="1">
    <citation type="submission" date="2019-01" db="EMBL/GenBank/DDBJ databases">
        <title>New genus Fibralongavirus in Staphylococcus pseudintermedius Siphoviridae phages.</title>
        <authorList>
            <person name="Zeman M."/>
            <person name="Vrbovska V."/>
            <person name="Bardy P."/>
            <person name="Pantucek R."/>
        </authorList>
    </citation>
    <scope>NUCLEOTIDE SEQUENCE [LARGE SCALE GENOMIC DNA]</scope>
</reference>
<organism evidence="1 2">
    <name type="scientific">Staphylococcus phage vB_SpsS_QT1</name>
    <dbReference type="NCBI Taxonomy" id="2510452"/>
    <lineage>
        <taxon>Viruses</taxon>
        <taxon>Duplodnaviria</taxon>
        <taxon>Heunggongvirae</taxon>
        <taxon>Uroviricota</taxon>
        <taxon>Caudoviricetes</taxon>
        <taxon>Fibralongavirus</taxon>
        <taxon>Fibralongavirus QT1</taxon>
    </lineage>
</organism>
<dbReference type="Pfam" id="PF05119">
    <property type="entry name" value="Terminase_4"/>
    <property type="match status" value="1"/>
</dbReference>